<evidence type="ECO:0000259" key="7">
    <source>
        <dbReference type="Pfam" id="PF21467"/>
    </source>
</evidence>
<dbReference type="Pfam" id="PF01301">
    <property type="entry name" value="Glyco_hydro_35"/>
    <property type="match status" value="1"/>
</dbReference>
<keyword evidence="3" id="KW-0326">Glycosidase</keyword>
<feature type="domain" description="Beta-galactosidase galactose-binding" evidence="7">
    <location>
        <begin position="491"/>
        <end position="550"/>
    </location>
</feature>
<accession>A0A1G8Y322</accession>
<feature type="domain" description="Beta-galactosidase 1-like first all-beta" evidence="6">
    <location>
        <begin position="364"/>
        <end position="473"/>
    </location>
</feature>
<dbReference type="EMBL" id="FNFL01000002">
    <property type="protein sequence ID" value="SDJ97222.1"/>
    <property type="molecule type" value="Genomic_DNA"/>
</dbReference>
<dbReference type="Gene3D" id="2.60.120.260">
    <property type="entry name" value="Galactose-binding domain-like"/>
    <property type="match status" value="2"/>
</dbReference>
<dbReference type="AlphaFoldDB" id="A0A1G8Y322"/>
<dbReference type="PIRSF" id="PIRSF006336">
    <property type="entry name" value="B-gal"/>
    <property type="match status" value="1"/>
</dbReference>
<reference evidence="8 9" key="1">
    <citation type="submission" date="2016-10" db="EMBL/GenBank/DDBJ databases">
        <authorList>
            <person name="de Groot N.N."/>
        </authorList>
    </citation>
    <scope>NUCLEOTIDE SEQUENCE [LARGE SCALE GENOMIC DNA]</scope>
    <source>
        <strain evidence="8 9">CGMCC 1.6502</strain>
    </source>
</reference>
<evidence type="ECO:0000259" key="6">
    <source>
        <dbReference type="Pfam" id="PF21317"/>
    </source>
</evidence>
<dbReference type="Gene3D" id="3.20.20.80">
    <property type="entry name" value="Glycosidases"/>
    <property type="match status" value="1"/>
</dbReference>
<dbReference type="Pfam" id="PF21317">
    <property type="entry name" value="BetaGal_ABD_1"/>
    <property type="match status" value="1"/>
</dbReference>
<keyword evidence="2" id="KW-0378">Hydrolase</keyword>
<dbReference type="InterPro" id="IPR026283">
    <property type="entry name" value="B-gal_1-like"/>
</dbReference>
<evidence type="ECO:0000256" key="2">
    <source>
        <dbReference type="ARBA" id="ARBA00022801"/>
    </source>
</evidence>
<feature type="active site" description="Nucleophile" evidence="4">
    <location>
        <position position="230"/>
    </location>
</feature>
<dbReference type="Pfam" id="PF21467">
    <property type="entry name" value="BetaGal_gal-bd"/>
    <property type="match status" value="1"/>
</dbReference>
<dbReference type="InterPro" id="IPR031330">
    <property type="entry name" value="Gly_Hdrlase_35_cat"/>
</dbReference>
<evidence type="ECO:0000259" key="5">
    <source>
        <dbReference type="Pfam" id="PF01301"/>
    </source>
</evidence>
<name>A0A1G8Y322_9BACI</name>
<dbReference type="GO" id="GO:0004565">
    <property type="term" value="F:beta-galactosidase activity"/>
    <property type="evidence" value="ECO:0007669"/>
    <property type="project" value="InterPro"/>
</dbReference>
<evidence type="ECO:0000313" key="8">
    <source>
        <dbReference type="EMBL" id="SDJ97222.1"/>
    </source>
</evidence>
<dbReference type="PANTHER" id="PTHR23421">
    <property type="entry name" value="BETA-GALACTOSIDASE RELATED"/>
    <property type="match status" value="1"/>
</dbReference>
<evidence type="ECO:0000313" key="9">
    <source>
        <dbReference type="Proteomes" id="UP000198694"/>
    </source>
</evidence>
<dbReference type="InterPro" id="IPR048912">
    <property type="entry name" value="BetaGal1-like_ABD1"/>
</dbReference>
<protein>
    <submittedName>
        <fullName evidence="8">Beta-galactosidase</fullName>
    </submittedName>
</protein>
<comment type="similarity">
    <text evidence="1">Belongs to the glycosyl hydrolase 35 family.</text>
</comment>
<dbReference type="PROSITE" id="PS01182">
    <property type="entry name" value="GLYCOSYL_HYDROL_F35"/>
    <property type="match status" value="1"/>
</dbReference>
<feature type="domain" description="Glycoside hydrolase 35 catalytic" evidence="5">
    <location>
        <begin position="9"/>
        <end position="320"/>
    </location>
</feature>
<organism evidence="8 9">
    <name type="scientific">Sediminibacillus albus</name>
    <dbReference type="NCBI Taxonomy" id="407036"/>
    <lineage>
        <taxon>Bacteria</taxon>
        <taxon>Bacillati</taxon>
        <taxon>Bacillota</taxon>
        <taxon>Bacilli</taxon>
        <taxon>Bacillales</taxon>
        <taxon>Bacillaceae</taxon>
        <taxon>Sediminibacillus</taxon>
    </lineage>
</organism>
<dbReference type="InterPro" id="IPR019801">
    <property type="entry name" value="Glyco_hydro_35_CS"/>
</dbReference>
<dbReference type="FunFam" id="3.20.20.80:FF:000115">
    <property type="entry name" value="Beta-galactosidase"/>
    <property type="match status" value="1"/>
</dbReference>
<evidence type="ECO:0000256" key="4">
    <source>
        <dbReference type="PIRSR" id="PIRSR006336-1"/>
    </source>
</evidence>
<gene>
    <name evidence="8" type="ORF">SAMN05216243_1379</name>
</gene>
<evidence type="ECO:0000256" key="1">
    <source>
        <dbReference type="ARBA" id="ARBA00009809"/>
    </source>
</evidence>
<dbReference type="STRING" id="407036.SAMN05216243_1379"/>
<feature type="active site" description="Proton donor" evidence="4">
    <location>
        <position position="156"/>
    </location>
</feature>
<dbReference type="InterPro" id="IPR048913">
    <property type="entry name" value="BetaGal_gal-bd"/>
</dbReference>
<dbReference type="PRINTS" id="PR00742">
    <property type="entry name" value="GLHYDRLASE35"/>
</dbReference>
<dbReference type="Proteomes" id="UP000198694">
    <property type="component" value="Unassembled WGS sequence"/>
</dbReference>
<proteinExistence type="inferred from homology"/>
<dbReference type="SUPFAM" id="SSF49785">
    <property type="entry name" value="Galactose-binding domain-like"/>
    <property type="match status" value="1"/>
</dbReference>
<sequence>MLQAKDGAFFLDNKPLQILSGAIHYFRTVPEHWEDRLQKLKALGLNTVETYVPWNLHEPRKGTFDFSGLANVERFIQLADELGLYVIIRPSPYICAEWEMGGLPSWLLKDQDMVLRSSDPAYLQHIEEYYDVLLPKFRPYLHQHGGPIIAMQIENEYGAYGNDQKYLAFFKQEYAKHRLETFLFTSDGPEFIEQGSLPDITTTLNFGSKAASAFDQLEKFKPGSPKMVAEFWIGWFDYWTGEHHTRDAEDAAQVFKELLERKSSVNFYMFHGGTNFGFMNGANHYDRYYPTITSYDYDSLLTENGEITDKYRAVKRTLSEYIQVPEDYKSSITAKNYGTVSIQEGASLFDVLTQISTRVENLTPLPMEAIDQSYGFTLYRTQVNKQGDLTMGIDAIHDRAYIYMNGKYISAIYKNDEVREITLHFQSESNTLEILVENMGRANYGEHLADRKGITHNIWLGGQYFFHWEMYAIELDRLPEDYQPNGDNRYPKFFRGTFDADGLHDTFIDSTGFTKGNIFINGFNLGRYWNTAGPQQRLYLPGPLLKEKDNELVILELEHTDTDEVRLLDEHKLGTIMDTTQ</sequence>
<dbReference type="InterPro" id="IPR017853">
    <property type="entry name" value="GH"/>
</dbReference>
<dbReference type="InterPro" id="IPR001944">
    <property type="entry name" value="Glycoside_Hdrlase_35"/>
</dbReference>
<evidence type="ECO:0000256" key="3">
    <source>
        <dbReference type="ARBA" id="ARBA00023295"/>
    </source>
</evidence>
<dbReference type="RefSeq" id="WP_175559276.1">
    <property type="nucleotide sequence ID" value="NZ_FNFL01000002.1"/>
</dbReference>
<keyword evidence="9" id="KW-1185">Reference proteome</keyword>
<dbReference type="GO" id="GO:0005975">
    <property type="term" value="P:carbohydrate metabolic process"/>
    <property type="evidence" value="ECO:0007669"/>
    <property type="project" value="InterPro"/>
</dbReference>
<dbReference type="InterPro" id="IPR008979">
    <property type="entry name" value="Galactose-bd-like_sf"/>
</dbReference>
<dbReference type="FunFam" id="2.60.120.260:FF:000049">
    <property type="entry name" value="Beta-galactosidase"/>
    <property type="match status" value="1"/>
</dbReference>
<dbReference type="SUPFAM" id="SSF51445">
    <property type="entry name" value="(Trans)glycosidases"/>
    <property type="match status" value="1"/>
</dbReference>